<evidence type="ECO:0000256" key="2">
    <source>
        <dbReference type="ARBA" id="ARBA00023125"/>
    </source>
</evidence>
<dbReference type="InterPro" id="IPR014036">
    <property type="entry name" value="DeoR-like_C"/>
</dbReference>
<evidence type="ECO:0000259" key="4">
    <source>
        <dbReference type="PROSITE" id="PS51000"/>
    </source>
</evidence>
<dbReference type="SUPFAM" id="SSF100950">
    <property type="entry name" value="NagB/RpiA/CoA transferase-like"/>
    <property type="match status" value="1"/>
</dbReference>
<dbReference type="InterPro" id="IPR036390">
    <property type="entry name" value="WH_DNA-bd_sf"/>
</dbReference>
<feature type="domain" description="HTH deoR-type" evidence="4">
    <location>
        <begin position="3"/>
        <end position="58"/>
    </location>
</feature>
<dbReference type="PANTHER" id="PTHR30363">
    <property type="entry name" value="HTH-TYPE TRANSCRIPTIONAL REGULATOR SRLR-RELATED"/>
    <property type="match status" value="1"/>
</dbReference>
<keyword evidence="2" id="KW-0238">DNA-binding</keyword>
<keyword evidence="1" id="KW-0805">Transcription regulation</keyword>
<dbReference type="InterPro" id="IPR050313">
    <property type="entry name" value="Carb_Metab_HTH_regulators"/>
</dbReference>
<dbReference type="PRINTS" id="PR00037">
    <property type="entry name" value="HTHLACR"/>
</dbReference>
<dbReference type="GO" id="GO:0003700">
    <property type="term" value="F:DNA-binding transcription factor activity"/>
    <property type="evidence" value="ECO:0007669"/>
    <property type="project" value="InterPro"/>
</dbReference>
<evidence type="ECO:0000256" key="1">
    <source>
        <dbReference type="ARBA" id="ARBA00023015"/>
    </source>
</evidence>
<dbReference type="EMBL" id="DTFV01000121">
    <property type="protein sequence ID" value="HGI31320.1"/>
    <property type="molecule type" value="Genomic_DNA"/>
</dbReference>
<dbReference type="Pfam" id="PF08220">
    <property type="entry name" value="HTH_DeoR"/>
    <property type="match status" value="1"/>
</dbReference>
<dbReference type="Pfam" id="PF00455">
    <property type="entry name" value="DeoRC"/>
    <property type="match status" value="1"/>
</dbReference>
<dbReference type="PANTHER" id="PTHR30363:SF44">
    <property type="entry name" value="AGA OPERON TRANSCRIPTIONAL REPRESSOR-RELATED"/>
    <property type="match status" value="1"/>
</dbReference>
<reference evidence="5" key="1">
    <citation type="journal article" date="2020" name="mSystems">
        <title>Genome- and Community-Level Interaction Insights into Carbon Utilization and Element Cycling Functions of Hydrothermarchaeota in Hydrothermal Sediment.</title>
        <authorList>
            <person name="Zhou Z."/>
            <person name="Liu Y."/>
            <person name="Xu W."/>
            <person name="Pan J."/>
            <person name="Luo Z.H."/>
            <person name="Li M."/>
        </authorList>
    </citation>
    <scope>NUCLEOTIDE SEQUENCE [LARGE SCALE GENOMIC DNA]</scope>
    <source>
        <strain evidence="5">SpSt-747</strain>
    </source>
</reference>
<dbReference type="InterPro" id="IPR036388">
    <property type="entry name" value="WH-like_DNA-bd_sf"/>
</dbReference>
<dbReference type="InterPro" id="IPR037171">
    <property type="entry name" value="NagB/RpiA_transferase-like"/>
</dbReference>
<dbReference type="InterPro" id="IPR001034">
    <property type="entry name" value="DeoR_HTH"/>
</dbReference>
<name>A0A7V4DF82_9BACT</name>
<proteinExistence type="predicted"/>
<sequence>MKKNERLDYIGKQLVQNGAVSIKELAEKLNVSSMTIRRDLRKLAEEGILKLIPGGAILKRESNIADEQEYTVTKAQLQMTKEKIKICKKAALLVQEGDTIVIDTGSTTEHLPGFIPPNMSLTIICYCLNTLLSVYRHCKNSRIILPGGYFHENTLMFESPEGISLIRKMRANKAFISAAGVDDKLGVTCANLHEVETKRAVIESSDTKILLVDSSKFGKITTAHFADLKEFDIVITDAGIPEKYLKILKDLGIKCYVA</sequence>
<gene>
    <name evidence="5" type="ORF">ENV30_08475</name>
</gene>
<dbReference type="SUPFAM" id="SSF46785">
    <property type="entry name" value="Winged helix' DNA-binding domain"/>
    <property type="match status" value="1"/>
</dbReference>
<keyword evidence="3" id="KW-0804">Transcription</keyword>
<dbReference type="Gene3D" id="3.40.50.1360">
    <property type="match status" value="1"/>
</dbReference>
<dbReference type="GO" id="GO:0003677">
    <property type="term" value="F:DNA binding"/>
    <property type="evidence" value="ECO:0007669"/>
    <property type="project" value="UniProtKB-KW"/>
</dbReference>
<dbReference type="PROSITE" id="PS00894">
    <property type="entry name" value="HTH_DEOR_1"/>
    <property type="match status" value="1"/>
</dbReference>
<dbReference type="PROSITE" id="PS51000">
    <property type="entry name" value="HTH_DEOR_2"/>
    <property type="match status" value="1"/>
</dbReference>
<dbReference type="SMART" id="SM01134">
    <property type="entry name" value="DeoRC"/>
    <property type="match status" value="1"/>
</dbReference>
<dbReference type="InterPro" id="IPR018356">
    <property type="entry name" value="Tscrpt_reg_HTH_DeoR_CS"/>
</dbReference>
<accession>A0A7V4DF82</accession>
<protein>
    <submittedName>
        <fullName evidence="5">DeoR/GlpR transcriptional regulator</fullName>
    </submittedName>
</protein>
<dbReference type="SMART" id="SM00420">
    <property type="entry name" value="HTH_DEOR"/>
    <property type="match status" value="1"/>
</dbReference>
<dbReference type="AlphaFoldDB" id="A0A7V4DF82"/>
<organism evidence="5">
    <name type="scientific">Candidatus Caldatribacterium californiense</name>
    <dbReference type="NCBI Taxonomy" id="1454726"/>
    <lineage>
        <taxon>Bacteria</taxon>
        <taxon>Pseudomonadati</taxon>
        <taxon>Atribacterota</taxon>
        <taxon>Atribacteria</taxon>
        <taxon>Atribacterales</taxon>
        <taxon>Candidatus Caldatribacteriaceae</taxon>
        <taxon>Candidatus Caldatribacterium</taxon>
    </lineage>
</organism>
<evidence type="ECO:0000313" key="5">
    <source>
        <dbReference type="EMBL" id="HGI31320.1"/>
    </source>
</evidence>
<comment type="caution">
    <text evidence="5">The sequence shown here is derived from an EMBL/GenBank/DDBJ whole genome shotgun (WGS) entry which is preliminary data.</text>
</comment>
<evidence type="ECO:0000256" key="3">
    <source>
        <dbReference type="ARBA" id="ARBA00023163"/>
    </source>
</evidence>
<dbReference type="Gene3D" id="1.10.10.10">
    <property type="entry name" value="Winged helix-like DNA-binding domain superfamily/Winged helix DNA-binding domain"/>
    <property type="match status" value="1"/>
</dbReference>